<proteinExistence type="predicted"/>
<evidence type="ECO:0000313" key="1">
    <source>
        <dbReference type="EMBL" id="SAL71567.1"/>
    </source>
</evidence>
<dbReference type="AlphaFoldDB" id="A0A158JRX2"/>
<protein>
    <submittedName>
        <fullName evidence="1">Uncharacterized protein</fullName>
    </submittedName>
</protein>
<name>A0A158JRX2_9BURK</name>
<dbReference type="Proteomes" id="UP000054683">
    <property type="component" value="Unassembled WGS sequence"/>
</dbReference>
<sequence length="149" mass="16271">MNVARDQQSAQHAPGSVDGSADLILDALSRERALHVRLDGRHIVGVEQFTRGASEDCFGIQPEPVLTCTASTYRVNVPGDPLGSSEARRGNAAPAMLLSQRGFFGSQQRTNILGRRPYRREIVERPLRHGNDLSLDEGGAFLGSCFRKL</sequence>
<reference evidence="1 2" key="1">
    <citation type="submission" date="2016-01" db="EMBL/GenBank/DDBJ databases">
        <authorList>
            <person name="Oliw E.H."/>
        </authorList>
    </citation>
    <scope>NUCLEOTIDE SEQUENCE [LARGE SCALE GENOMIC DNA]</scope>
    <source>
        <strain evidence="1">LMG 27134</strain>
    </source>
</reference>
<organism evidence="1 2">
    <name type="scientific">Caballeronia udeis</name>
    <dbReference type="NCBI Taxonomy" id="1232866"/>
    <lineage>
        <taxon>Bacteria</taxon>
        <taxon>Pseudomonadati</taxon>
        <taxon>Pseudomonadota</taxon>
        <taxon>Betaproteobacteria</taxon>
        <taxon>Burkholderiales</taxon>
        <taxon>Burkholderiaceae</taxon>
        <taxon>Caballeronia</taxon>
    </lineage>
</organism>
<dbReference type="EMBL" id="FCOK02000114">
    <property type="protein sequence ID" value="SAL71567.1"/>
    <property type="molecule type" value="Genomic_DNA"/>
</dbReference>
<gene>
    <name evidence="1" type="ORF">AWB69_08653</name>
</gene>
<accession>A0A158JRX2</accession>
<evidence type="ECO:0000313" key="2">
    <source>
        <dbReference type="Proteomes" id="UP000054683"/>
    </source>
</evidence>